<dbReference type="InterPro" id="IPR001387">
    <property type="entry name" value="Cro/C1-type_HTH"/>
</dbReference>
<comment type="caution">
    <text evidence="2">The sequence shown here is derived from an EMBL/GenBank/DDBJ whole genome shotgun (WGS) entry which is preliminary data.</text>
</comment>
<dbReference type="RefSeq" id="WP_044939275.1">
    <property type="nucleotide sequence ID" value="NZ_KN174161.1"/>
</dbReference>
<dbReference type="Gene3D" id="1.10.260.40">
    <property type="entry name" value="lambda repressor-like DNA-binding domains"/>
    <property type="match status" value="1"/>
</dbReference>
<dbReference type="InterPro" id="IPR010982">
    <property type="entry name" value="Lambda_DNA-bd_dom_sf"/>
</dbReference>
<dbReference type="eggNOG" id="ENOG5030Y6M">
    <property type="taxonomic scope" value="Bacteria"/>
</dbReference>
<name>A0A096DGF2_FLAPL</name>
<protein>
    <recommendedName>
        <fullName evidence="1">HTH cro/C1-type domain-containing protein</fullName>
    </recommendedName>
</protein>
<keyword evidence="3" id="KW-1185">Reference proteome</keyword>
<dbReference type="SUPFAM" id="SSF47413">
    <property type="entry name" value="lambda repressor-like DNA-binding domains"/>
    <property type="match status" value="1"/>
</dbReference>
<evidence type="ECO:0000259" key="1">
    <source>
        <dbReference type="PROSITE" id="PS50943"/>
    </source>
</evidence>
<dbReference type="Pfam" id="PF01381">
    <property type="entry name" value="HTH_3"/>
    <property type="match status" value="1"/>
</dbReference>
<evidence type="ECO:0000313" key="3">
    <source>
        <dbReference type="Proteomes" id="UP000029585"/>
    </source>
</evidence>
<dbReference type="EMBL" id="ADLO01000036">
    <property type="protein sequence ID" value="KGF56609.1"/>
    <property type="molecule type" value="Genomic_DNA"/>
</dbReference>
<gene>
    <name evidence="2" type="ORF">HMPREF9460_00887</name>
</gene>
<dbReference type="SMART" id="SM00530">
    <property type="entry name" value="HTH_XRE"/>
    <property type="match status" value="1"/>
</dbReference>
<dbReference type="PATRIC" id="fig|742738.3.peg.917"/>
<dbReference type="CDD" id="cd00093">
    <property type="entry name" value="HTH_XRE"/>
    <property type="match status" value="1"/>
</dbReference>
<reference evidence="2 3" key="1">
    <citation type="submission" date="2011-08" db="EMBL/GenBank/DDBJ databases">
        <title>The Genome Sequence of Clostridium orbiscindens 1_3_50AFAA.</title>
        <authorList>
            <consortium name="The Broad Institute Genome Sequencing Platform"/>
            <person name="Earl A."/>
            <person name="Ward D."/>
            <person name="Feldgarden M."/>
            <person name="Gevers D."/>
            <person name="Daigneault M."/>
            <person name="Strauss J."/>
            <person name="Allen-Vercoe E."/>
            <person name="Young S.K."/>
            <person name="Zeng Q."/>
            <person name="Gargeya S."/>
            <person name="Fitzgerald M."/>
            <person name="Haas B."/>
            <person name="Abouelleil A."/>
            <person name="Alvarado L."/>
            <person name="Arachchi H.M."/>
            <person name="Berlin A."/>
            <person name="Brown A."/>
            <person name="Chapman S.B."/>
            <person name="Chen Z."/>
            <person name="Dunbar C."/>
            <person name="Freedman E."/>
            <person name="Gearin G."/>
            <person name="Gellesch M."/>
            <person name="Goldberg J."/>
            <person name="Griggs A."/>
            <person name="Gujja S."/>
            <person name="Heiman D."/>
            <person name="Howarth C."/>
            <person name="Larson L."/>
            <person name="Lui A."/>
            <person name="MacDonald P.J.P."/>
            <person name="Montmayeur A."/>
            <person name="Murphy C."/>
            <person name="Neiman D."/>
            <person name="Pearson M."/>
            <person name="Priest M."/>
            <person name="Roberts A."/>
            <person name="Saif S."/>
            <person name="Shea T."/>
            <person name="Shenoy N."/>
            <person name="Sisk P."/>
            <person name="Stolte C."/>
            <person name="Sykes S."/>
            <person name="Wortman J."/>
            <person name="Nusbaum C."/>
            <person name="Birren B."/>
        </authorList>
    </citation>
    <scope>NUCLEOTIDE SEQUENCE [LARGE SCALE GENOMIC DNA]</scope>
    <source>
        <strain evidence="2 3">1_3_50AFAA</strain>
    </source>
</reference>
<dbReference type="Proteomes" id="UP000029585">
    <property type="component" value="Unassembled WGS sequence"/>
</dbReference>
<organism evidence="2 3">
    <name type="scientific">Flavonifractor plautii 1_3_50AFAA</name>
    <dbReference type="NCBI Taxonomy" id="742738"/>
    <lineage>
        <taxon>Bacteria</taxon>
        <taxon>Bacillati</taxon>
        <taxon>Bacillota</taxon>
        <taxon>Clostridia</taxon>
        <taxon>Eubacteriales</taxon>
        <taxon>Oscillospiraceae</taxon>
        <taxon>Flavonifractor</taxon>
    </lineage>
</organism>
<accession>A0A096DGF2</accession>
<dbReference type="AlphaFoldDB" id="A0A096DGF2"/>
<dbReference type="PROSITE" id="PS50943">
    <property type="entry name" value="HTH_CROC1"/>
    <property type="match status" value="1"/>
</dbReference>
<feature type="domain" description="HTH cro/C1-type" evidence="1">
    <location>
        <begin position="111"/>
        <end position="159"/>
    </location>
</feature>
<dbReference type="HOGENOM" id="CLU_1659005_0_0_9"/>
<proteinExistence type="predicted"/>
<dbReference type="GO" id="GO:0003677">
    <property type="term" value="F:DNA binding"/>
    <property type="evidence" value="ECO:0007669"/>
    <property type="project" value="InterPro"/>
</dbReference>
<evidence type="ECO:0000313" key="2">
    <source>
        <dbReference type="EMBL" id="KGF56609.1"/>
    </source>
</evidence>
<sequence length="159" mass="17072">MTNREAYVFGWVFGRLNAAAYPQEIGGDFTLAAQRPYTASARVVSDAHRLGLLKGDLDRQIGEALCEITSIDPPMEGGSEKFQPLEIQGAWQMGYFAGKGTRPLASAEFDIAAARKAKNLTQAQLADAMGVDQAVVSRWESGKVSPNAGNLAKLKELLG</sequence>